<evidence type="ECO:0000256" key="2">
    <source>
        <dbReference type="ARBA" id="ARBA00002923"/>
    </source>
</evidence>
<dbReference type="AlphaFoldDB" id="A0A6L6PY59"/>
<comment type="function">
    <text evidence="2 12">Catalyzes the hydrolysis of UDP-3-O-myristoyl-N-acetylglucosamine to form UDP-3-O-myristoylglucosamine and acetate, the committed step in lipid A biosynthesis.</text>
</comment>
<evidence type="ECO:0000256" key="9">
    <source>
        <dbReference type="ARBA" id="ARBA00022833"/>
    </source>
</evidence>
<dbReference type="Gene3D" id="3.30.1700.10">
    <property type="entry name" value="lpxc deacetylase, domain 2"/>
    <property type="match status" value="1"/>
</dbReference>
<dbReference type="InterPro" id="IPR004463">
    <property type="entry name" value="UDP-acyl_GlcNac_deAcase"/>
</dbReference>
<keyword evidence="10 12" id="KW-0443">Lipid metabolism</keyword>
<evidence type="ECO:0000256" key="6">
    <source>
        <dbReference type="ARBA" id="ARBA00022556"/>
    </source>
</evidence>
<comment type="similarity">
    <text evidence="12">Belongs to the LpxC family.</text>
</comment>
<accession>A0A6L6PY59</accession>
<proteinExistence type="inferred from homology"/>
<evidence type="ECO:0000256" key="8">
    <source>
        <dbReference type="ARBA" id="ARBA00022801"/>
    </source>
</evidence>
<dbReference type="Proteomes" id="UP000484015">
    <property type="component" value="Unassembled WGS sequence"/>
</dbReference>
<dbReference type="PANTHER" id="PTHR33694">
    <property type="entry name" value="UDP-3-O-ACYL-N-ACETYLGLUCOSAMINE DEACETYLASE 1, MITOCHONDRIAL-RELATED"/>
    <property type="match status" value="1"/>
</dbReference>
<dbReference type="HAMAP" id="MF_00388">
    <property type="entry name" value="LpxC"/>
    <property type="match status" value="1"/>
</dbReference>
<dbReference type="Gene3D" id="3.30.230.20">
    <property type="entry name" value="lpxc deacetylase, domain 1"/>
    <property type="match status" value="1"/>
</dbReference>
<keyword evidence="5 12" id="KW-0444">Lipid biosynthesis</keyword>
<sequence>MLKQRTIKEKVTTTGVGLHSGTKVVLTLHPAAAGTGIVFRRVDLDPVVVFPASAMAVGDTRMASVLIQDGARVSTVEHLMSACAGLGIDNLYIDVSAEEIPIMDGSASSFVYLLQQAGVQEQDAAKKFIRVIKPVEVRDGKGANEKWARLSPHDGFKLDFFIEFNHPAVDGTAQYASVDFGDVTYVQAIARARTFGFMQDVEMLRGIGLARGGSLENAIVMDEYRILNADGLRYDDEFVRHKILDAIGDLYLVGHPLVASYEAHKSGHAMNNLLLRELLKHPDAYEIVTYDSLDSAPESYVRQMTHEWEPN</sequence>
<dbReference type="GO" id="GO:0046872">
    <property type="term" value="F:metal ion binding"/>
    <property type="evidence" value="ECO:0007669"/>
    <property type="project" value="UniProtKB-KW"/>
</dbReference>
<keyword evidence="7 12" id="KW-0479">Metal-binding</keyword>
<evidence type="ECO:0000256" key="4">
    <source>
        <dbReference type="ARBA" id="ARBA00012745"/>
    </source>
</evidence>
<dbReference type="EMBL" id="WNLA01000003">
    <property type="protein sequence ID" value="MTW01868.1"/>
    <property type="molecule type" value="Genomic_DNA"/>
</dbReference>
<evidence type="ECO:0000256" key="7">
    <source>
        <dbReference type="ARBA" id="ARBA00022723"/>
    </source>
</evidence>
<keyword evidence="9 12" id="KW-0862">Zinc</keyword>
<evidence type="ECO:0000313" key="13">
    <source>
        <dbReference type="EMBL" id="MTW01868.1"/>
    </source>
</evidence>
<dbReference type="GO" id="GO:0009245">
    <property type="term" value="P:lipid A biosynthetic process"/>
    <property type="evidence" value="ECO:0007669"/>
    <property type="project" value="UniProtKB-UniRule"/>
</dbReference>
<evidence type="ECO:0000256" key="10">
    <source>
        <dbReference type="ARBA" id="ARBA00023098"/>
    </source>
</evidence>
<dbReference type="InterPro" id="IPR011334">
    <property type="entry name" value="UDP-acyl_GlcNac_deAcase_C"/>
</dbReference>
<dbReference type="NCBIfam" id="TIGR00325">
    <property type="entry name" value="lpxC"/>
    <property type="match status" value="1"/>
</dbReference>
<name>A0A6L6PY59_9BURK</name>
<dbReference type="Pfam" id="PF03331">
    <property type="entry name" value="LpxC"/>
    <property type="match status" value="1"/>
</dbReference>
<dbReference type="InterPro" id="IPR020568">
    <property type="entry name" value="Ribosomal_Su5_D2-typ_SF"/>
</dbReference>
<dbReference type="GO" id="GO:0103117">
    <property type="term" value="F:UDP-3-O-acyl-N-acetylglucosamine deacetylase activity"/>
    <property type="evidence" value="ECO:0007669"/>
    <property type="project" value="UniProtKB-UniRule"/>
</dbReference>
<dbReference type="UniPathway" id="UPA00359">
    <property type="reaction ID" value="UER00478"/>
</dbReference>
<evidence type="ECO:0000256" key="12">
    <source>
        <dbReference type="HAMAP-Rule" id="MF_00388"/>
    </source>
</evidence>
<dbReference type="RefSeq" id="WP_155438268.1">
    <property type="nucleotide sequence ID" value="NZ_WNLA01000003.1"/>
</dbReference>
<evidence type="ECO:0000256" key="11">
    <source>
        <dbReference type="ARBA" id="ARBA00024535"/>
    </source>
</evidence>
<evidence type="ECO:0000313" key="14">
    <source>
        <dbReference type="Proteomes" id="UP000484015"/>
    </source>
</evidence>
<keyword evidence="14" id="KW-1185">Reference proteome</keyword>
<comment type="cofactor">
    <cofactor evidence="1 12">
        <name>Zn(2+)</name>
        <dbReference type="ChEBI" id="CHEBI:29105"/>
    </cofactor>
</comment>
<gene>
    <name evidence="12" type="primary">lpxC</name>
    <name evidence="13" type="ORF">GM668_07165</name>
</gene>
<keyword evidence="8 12" id="KW-0378">Hydrolase</keyword>
<dbReference type="SUPFAM" id="SSF54211">
    <property type="entry name" value="Ribosomal protein S5 domain 2-like"/>
    <property type="match status" value="2"/>
</dbReference>
<dbReference type="InterPro" id="IPR015870">
    <property type="entry name" value="UDP-acyl_N-AcGlcN_deAcase_N"/>
</dbReference>
<organism evidence="13 14">
    <name type="scientific">Pseudoduganella ginsengisoli</name>
    <dbReference type="NCBI Taxonomy" id="1462440"/>
    <lineage>
        <taxon>Bacteria</taxon>
        <taxon>Pseudomonadati</taxon>
        <taxon>Pseudomonadota</taxon>
        <taxon>Betaproteobacteria</taxon>
        <taxon>Burkholderiales</taxon>
        <taxon>Oxalobacteraceae</taxon>
        <taxon>Telluria group</taxon>
        <taxon>Pseudoduganella</taxon>
    </lineage>
</organism>
<feature type="binding site" evidence="12">
    <location>
        <position position="78"/>
    </location>
    <ligand>
        <name>Zn(2+)</name>
        <dbReference type="ChEBI" id="CHEBI:29105"/>
    </ligand>
</feature>
<protein>
    <recommendedName>
        <fullName evidence="4 12">UDP-3-O-acyl-N-acetylglucosamine deacetylase</fullName>
        <shortName evidence="12">UDP-3-O-acyl-GlcNAc deacetylase</shortName>
        <ecNumber evidence="4 12">3.5.1.108</ecNumber>
    </recommendedName>
    <alternativeName>
        <fullName evidence="12">UDP-3-O-[R-3-hydroxymyristoyl]-N-acetylglucosamine deacetylase</fullName>
    </alternativeName>
</protein>
<feature type="binding site" evidence="12">
    <location>
        <position position="245"/>
    </location>
    <ligand>
        <name>Zn(2+)</name>
        <dbReference type="ChEBI" id="CHEBI:29105"/>
    </ligand>
</feature>
<reference evidence="13 14" key="1">
    <citation type="submission" date="2019-11" db="EMBL/GenBank/DDBJ databases">
        <title>Type strains purchased from KCTC, JCM and DSMZ.</title>
        <authorList>
            <person name="Lu H."/>
        </authorList>
    </citation>
    <scope>NUCLEOTIDE SEQUENCE [LARGE SCALE GENOMIC DNA]</scope>
    <source>
        <strain evidence="13 14">KCTC 42409</strain>
    </source>
</reference>
<dbReference type="OrthoDB" id="9802746at2"/>
<feature type="binding site" evidence="12">
    <location>
        <position position="241"/>
    </location>
    <ligand>
        <name>Zn(2+)</name>
        <dbReference type="ChEBI" id="CHEBI:29105"/>
    </ligand>
</feature>
<comment type="catalytic activity">
    <reaction evidence="11 12">
        <text>a UDP-3-O-[(3R)-3-hydroxyacyl]-N-acetyl-alpha-D-glucosamine + H2O = a UDP-3-O-[(3R)-3-hydroxyacyl]-alpha-D-glucosamine + acetate</text>
        <dbReference type="Rhea" id="RHEA:67816"/>
        <dbReference type="ChEBI" id="CHEBI:15377"/>
        <dbReference type="ChEBI" id="CHEBI:30089"/>
        <dbReference type="ChEBI" id="CHEBI:137740"/>
        <dbReference type="ChEBI" id="CHEBI:173225"/>
        <dbReference type="EC" id="3.5.1.108"/>
    </reaction>
</comment>
<evidence type="ECO:0000256" key="3">
    <source>
        <dbReference type="ARBA" id="ARBA00005002"/>
    </source>
</evidence>
<feature type="active site" description="Proton donor" evidence="12">
    <location>
        <position position="268"/>
    </location>
</feature>
<dbReference type="EC" id="3.5.1.108" evidence="4 12"/>
<keyword evidence="6 12" id="KW-0441">Lipid A biosynthesis</keyword>
<dbReference type="PANTHER" id="PTHR33694:SF1">
    <property type="entry name" value="UDP-3-O-ACYL-N-ACETYLGLUCOSAMINE DEACETYLASE 1, MITOCHONDRIAL-RELATED"/>
    <property type="match status" value="1"/>
</dbReference>
<dbReference type="GO" id="GO:0016020">
    <property type="term" value="C:membrane"/>
    <property type="evidence" value="ECO:0007669"/>
    <property type="project" value="GOC"/>
</dbReference>
<evidence type="ECO:0000256" key="1">
    <source>
        <dbReference type="ARBA" id="ARBA00001947"/>
    </source>
</evidence>
<comment type="caution">
    <text evidence="13">The sequence shown here is derived from an EMBL/GenBank/DDBJ whole genome shotgun (WGS) entry which is preliminary data.</text>
</comment>
<comment type="pathway">
    <text evidence="3 12">Glycolipid biosynthesis; lipid IV(A) biosynthesis; lipid IV(A) from (3R)-3-hydroxytetradecanoyl-[acyl-carrier-protein] and UDP-N-acetyl-alpha-D-glucosamine: step 2/6.</text>
</comment>
<evidence type="ECO:0000256" key="5">
    <source>
        <dbReference type="ARBA" id="ARBA00022516"/>
    </source>
</evidence>